<dbReference type="InterPro" id="IPR025333">
    <property type="entry name" value="DUF4239"/>
</dbReference>
<keyword evidence="1" id="KW-1133">Transmembrane helix</keyword>
<feature type="transmembrane region" description="Helical" evidence="1">
    <location>
        <begin position="51"/>
        <end position="68"/>
    </location>
</feature>
<keyword evidence="1" id="KW-0812">Transmembrane</keyword>
<feature type="transmembrane region" description="Helical" evidence="1">
    <location>
        <begin position="188"/>
        <end position="208"/>
    </location>
</feature>
<dbReference type="OrthoDB" id="272864at2"/>
<evidence type="ECO:0008006" key="4">
    <source>
        <dbReference type="Google" id="ProtNLM"/>
    </source>
</evidence>
<dbReference type="Proteomes" id="UP000240009">
    <property type="component" value="Unassembled WGS sequence"/>
</dbReference>
<name>A0A2S8FUG5_9BACT</name>
<evidence type="ECO:0000313" key="2">
    <source>
        <dbReference type="EMBL" id="PQO35700.1"/>
    </source>
</evidence>
<dbReference type="EMBL" id="PUIA01000026">
    <property type="protein sequence ID" value="PQO35700.1"/>
    <property type="molecule type" value="Genomic_DNA"/>
</dbReference>
<dbReference type="RefSeq" id="WP_105352045.1">
    <property type="nucleotide sequence ID" value="NZ_PUIA01000026.1"/>
</dbReference>
<keyword evidence="1" id="KW-0472">Membrane</keyword>
<dbReference type="Pfam" id="PF14023">
    <property type="entry name" value="Bestrophin-like"/>
    <property type="match status" value="1"/>
</dbReference>
<feature type="transmembrane region" description="Helical" evidence="1">
    <location>
        <begin position="12"/>
        <end position="31"/>
    </location>
</feature>
<organism evidence="2 3">
    <name type="scientific">Blastopirellula marina</name>
    <dbReference type="NCBI Taxonomy" id="124"/>
    <lineage>
        <taxon>Bacteria</taxon>
        <taxon>Pseudomonadati</taxon>
        <taxon>Planctomycetota</taxon>
        <taxon>Planctomycetia</taxon>
        <taxon>Pirellulales</taxon>
        <taxon>Pirellulaceae</taxon>
        <taxon>Blastopirellula</taxon>
    </lineage>
</organism>
<evidence type="ECO:0000256" key="1">
    <source>
        <dbReference type="SAM" id="Phobius"/>
    </source>
</evidence>
<reference evidence="2 3" key="1">
    <citation type="submission" date="2018-02" db="EMBL/GenBank/DDBJ databases">
        <title>Comparative genomes isolates from brazilian mangrove.</title>
        <authorList>
            <person name="Araujo J.E."/>
            <person name="Taketani R.G."/>
            <person name="Silva M.C.P."/>
            <person name="Loureco M.V."/>
            <person name="Andreote F.D."/>
        </authorList>
    </citation>
    <scope>NUCLEOTIDE SEQUENCE [LARGE SCALE GENOMIC DNA]</scope>
    <source>
        <strain evidence="2 3">HEX-2 MGV</strain>
    </source>
</reference>
<gene>
    <name evidence="2" type="ORF">C5Y96_08580</name>
</gene>
<proteinExistence type="predicted"/>
<dbReference type="AlphaFoldDB" id="A0A2S8FUG5"/>
<feature type="transmembrane region" description="Helical" evidence="1">
    <location>
        <begin position="214"/>
        <end position="233"/>
    </location>
</feature>
<protein>
    <recommendedName>
        <fullName evidence="4">DUF4239 domain-containing protein</fullName>
    </recommendedName>
</protein>
<accession>A0A2S8FUG5</accession>
<comment type="caution">
    <text evidence="2">The sequence shown here is derived from an EMBL/GenBank/DDBJ whole genome shotgun (WGS) entry which is preliminary data.</text>
</comment>
<sequence>MASIYDLPTWEIVGSIFVLTFIANEVGFRAGSREGKNDSEGARAVSNGLKASILGLAALLLGFSFSTTTTKHYQRQRLVLDEANAIGTCYLRAGLLGEPQKSELQQSLKRFTNLRLKHFELALDHDAYDETLSQMQTELDQIWHSVETTAQTQPDRVVPSQIVPAANSVIDLNTTRLWSARNHMPQPVVILLCICIIVSSMITGHSSGQVGKRYLGLWFAFNVLLTLVLFVILDFDRPRRGLIQVDHHPLVEVLETMEPASR</sequence>
<evidence type="ECO:0000313" key="3">
    <source>
        <dbReference type="Proteomes" id="UP000240009"/>
    </source>
</evidence>